<dbReference type="InterPro" id="IPR050319">
    <property type="entry name" value="ABC_transp_ATP-bind"/>
</dbReference>
<dbReference type="GO" id="GO:0005524">
    <property type="term" value="F:ATP binding"/>
    <property type="evidence" value="ECO:0007669"/>
    <property type="project" value="UniProtKB-KW"/>
</dbReference>
<dbReference type="FunFam" id="3.40.50.300:FF:000016">
    <property type="entry name" value="Oligopeptide ABC transporter ATP-binding component"/>
    <property type="match status" value="1"/>
</dbReference>
<dbReference type="Pfam" id="PF08352">
    <property type="entry name" value="oligo_HPY"/>
    <property type="match status" value="1"/>
</dbReference>
<dbReference type="Proteomes" id="UP000229681">
    <property type="component" value="Unassembled WGS sequence"/>
</dbReference>
<dbReference type="AlphaFoldDB" id="A0A2M8PI35"/>
<evidence type="ECO:0000256" key="2">
    <source>
        <dbReference type="ARBA" id="ARBA00022448"/>
    </source>
</evidence>
<keyword evidence="4 6" id="KW-0067">ATP-binding</keyword>
<proteinExistence type="inferred from homology"/>
<comment type="similarity">
    <text evidence="1">Belongs to the ABC transporter superfamily.</text>
</comment>
<dbReference type="InterPro" id="IPR003439">
    <property type="entry name" value="ABC_transporter-like_ATP-bd"/>
</dbReference>
<protein>
    <submittedName>
        <fullName evidence="6">Peptide ABC transporter ATP-binding protein</fullName>
    </submittedName>
</protein>
<dbReference type="CDD" id="cd03257">
    <property type="entry name" value="ABC_NikE_OppD_transporters"/>
    <property type="match status" value="1"/>
</dbReference>
<evidence type="ECO:0000256" key="3">
    <source>
        <dbReference type="ARBA" id="ARBA00022741"/>
    </source>
</evidence>
<dbReference type="InterPro" id="IPR017871">
    <property type="entry name" value="ABC_transporter-like_CS"/>
</dbReference>
<comment type="caution">
    <text evidence="6">The sequence shown here is derived from an EMBL/GenBank/DDBJ whole genome shotgun (WGS) entry which is preliminary data.</text>
</comment>
<evidence type="ECO:0000313" key="6">
    <source>
        <dbReference type="EMBL" id="PJF37212.1"/>
    </source>
</evidence>
<reference evidence="6 7" key="1">
    <citation type="submission" date="2017-11" db="EMBL/GenBank/DDBJ databases">
        <title>Evolution of Phototrophy in the Chloroflexi Phylum Driven by Horizontal Gene Transfer.</title>
        <authorList>
            <person name="Ward L.M."/>
            <person name="Hemp J."/>
            <person name="Shih P.M."/>
            <person name="Mcglynn S.E."/>
            <person name="Fischer W."/>
        </authorList>
    </citation>
    <scope>NUCLEOTIDE SEQUENCE [LARGE SCALE GENOMIC DNA]</scope>
    <source>
        <strain evidence="6">JP3_13</strain>
    </source>
</reference>
<sequence length="353" mass="39286">MELSCELGAVPLKLGESGMNHTSPLLSLQRVHKSFKAGRQIVRVLQDISLDVAQGEIVCLVGESGCGKTTTGKIIAGLIAPSQGKVFFEGQDVSKLRGEAFRAYRRAVQIVHQDPYASLNPTQTLYRMLSFPLFRHRLVRNRDQARERVLELLQLVDLTPPEDFIDKFPHQLSGGQRQRVSIARALTVNPRLIVADEPVSMVDVSIRVSLLNTLSELQRRLNLTFVFITHDLAVARYFAWEGRIAVMYLGRIVEIGSAPDVTAQPQHPYTRALIASLPEPDPELTRHKQRISLRSEDIPSLLRIPSGCAFHPRCPWHVPNLCDVVLPELAPTEGRSLAACHVTAKTATQTQHA</sequence>
<dbReference type="Gene3D" id="3.40.50.300">
    <property type="entry name" value="P-loop containing nucleotide triphosphate hydrolases"/>
    <property type="match status" value="1"/>
</dbReference>
<dbReference type="GO" id="GO:0016887">
    <property type="term" value="F:ATP hydrolysis activity"/>
    <property type="evidence" value="ECO:0007669"/>
    <property type="project" value="InterPro"/>
</dbReference>
<name>A0A2M8PI35_9CHLR</name>
<dbReference type="SUPFAM" id="SSF52540">
    <property type="entry name" value="P-loop containing nucleoside triphosphate hydrolases"/>
    <property type="match status" value="1"/>
</dbReference>
<evidence type="ECO:0000313" key="7">
    <source>
        <dbReference type="Proteomes" id="UP000229681"/>
    </source>
</evidence>
<keyword evidence="3" id="KW-0547">Nucleotide-binding</keyword>
<dbReference type="Pfam" id="PF00005">
    <property type="entry name" value="ABC_tran"/>
    <property type="match status" value="1"/>
</dbReference>
<dbReference type="InterPro" id="IPR027417">
    <property type="entry name" value="P-loop_NTPase"/>
</dbReference>
<evidence type="ECO:0000259" key="5">
    <source>
        <dbReference type="PROSITE" id="PS50893"/>
    </source>
</evidence>
<organism evidence="6 7">
    <name type="scientific">Candidatus Thermofonsia Clade 1 bacterium</name>
    <dbReference type="NCBI Taxonomy" id="2364210"/>
    <lineage>
        <taxon>Bacteria</taxon>
        <taxon>Bacillati</taxon>
        <taxon>Chloroflexota</taxon>
        <taxon>Candidatus Thermofontia</taxon>
        <taxon>Candidatus Thermofonsia Clade 1</taxon>
    </lineage>
</organism>
<dbReference type="PROSITE" id="PS50893">
    <property type="entry name" value="ABC_TRANSPORTER_2"/>
    <property type="match status" value="1"/>
</dbReference>
<evidence type="ECO:0000256" key="4">
    <source>
        <dbReference type="ARBA" id="ARBA00022840"/>
    </source>
</evidence>
<dbReference type="EMBL" id="PGTM01000010">
    <property type="protein sequence ID" value="PJF37212.1"/>
    <property type="molecule type" value="Genomic_DNA"/>
</dbReference>
<dbReference type="InterPro" id="IPR013563">
    <property type="entry name" value="Oligopep_ABC_C"/>
</dbReference>
<dbReference type="SMART" id="SM00382">
    <property type="entry name" value="AAA"/>
    <property type="match status" value="1"/>
</dbReference>
<keyword evidence="2" id="KW-0813">Transport</keyword>
<evidence type="ECO:0000256" key="1">
    <source>
        <dbReference type="ARBA" id="ARBA00005417"/>
    </source>
</evidence>
<dbReference type="GO" id="GO:0015833">
    <property type="term" value="P:peptide transport"/>
    <property type="evidence" value="ECO:0007669"/>
    <property type="project" value="InterPro"/>
</dbReference>
<dbReference type="PANTHER" id="PTHR43776">
    <property type="entry name" value="TRANSPORT ATP-BINDING PROTEIN"/>
    <property type="match status" value="1"/>
</dbReference>
<feature type="domain" description="ABC transporter" evidence="5">
    <location>
        <begin position="26"/>
        <end position="274"/>
    </location>
</feature>
<accession>A0A2M8PI35</accession>
<dbReference type="PROSITE" id="PS00211">
    <property type="entry name" value="ABC_TRANSPORTER_1"/>
    <property type="match status" value="1"/>
</dbReference>
<dbReference type="NCBIfam" id="TIGR01727">
    <property type="entry name" value="oligo_HPY"/>
    <property type="match status" value="1"/>
</dbReference>
<gene>
    <name evidence="6" type="ORF">CUN49_01495</name>
</gene>
<dbReference type="GO" id="GO:0055085">
    <property type="term" value="P:transmembrane transport"/>
    <property type="evidence" value="ECO:0007669"/>
    <property type="project" value="UniProtKB-ARBA"/>
</dbReference>
<dbReference type="PANTHER" id="PTHR43776:SF8">
    <property type="entry name" value="ABC TRANSPORTER, ATP-BINDING PROTEIN"/>
    <property type="match status" value="1"/>
</dbReference>
<dbReference type="InterPro" id="IPR003593">
    <property type="entry name" value="AAA+_ATPase"/>
</dbReference>